<feature type="compositionally biased region" description="Low complexity" evidence="1">
    <location>
        <begin position="1"/>
        <end position="10"/>
    </location>
</feature>
<feature type="compositionally biased region" description="Polar residues" evidence="1">
    <location>
        <begin position="219"/>
        <end position="233"/>
    </location>
</feature>
<protein>
    <submittedName>
        <fullName evidence="2">Uncharacterized protein</fullName>
    </submittedName>
</protein>
<feature type="region of interest" description="Disordered" evidence="1">
    <location>
        <begin position="572"/>
        <end position="618"/>
    </location>
</feature>
<gene>
    <name evidence="2" type="ORF">JKP88DRAFT_273489</name>
</gene>
<name>A0A835YVG0_9STRA</name>
<evidence type="ECO:0000256" key="1">
    <source>
        <dbReference type="SAM" id="MobiDB-lite"/>
    </source>
</evidence>
<proteinExistence type="predicted"/>
<feature type="region of interest" description="Disordered" evidence="1">
    <location>
        <begin position="449"/>
        <end position="474"/>
    </location>
</feature>
<feature type="compositionally biased region" description="Basic and acidic residues" evidence="1">
    <location>
        <begin position="27"/>
        <end position="57"/>
    </location>
</feature>
<accession>A0A835YVG0</accession>
<sequence length="725" mass="77801">MVRLALSDAAASDDDARSSAPPTPPRETGEREAEFEGDKSPQENRNEPEPETEKDSDGESTGETEPQLTAAHVKYNALVALVTSTRDGIIDRQQRKHEEEACQRELVKRLVADHATERGLLRLVKPDTPDRVACQANLTALTHDSVLAEGALKQASVDLHALSMRADAISTASREIDAIFDMDVSDSEKMRRLDQYANGKLKEHLCEGRMVFAPGPLSLGSTAPTTEDTTVGSEVSEDSGKAAPKKKAIAKGGSDQSEHRDLTLSKIASVAELSSTPGMCSVQLDALVSEVAEFDERGQRFALKLAIRSSRDKTLINTVNFLTRMSNGKITTYGQLLFTEQVAAIKDHFDSDIARESAHNDINHAKLALRVRRLCTATGTEVEGEAEKMHFLRLLSSQERQQLTFRFGQGWRRRQLSTAASVEWAPAAPAGPRARVGAKAAAASGAMSDASEASLSDEEQEGGSASAGGKSLAAREMKVAARERRVAKQAAKLEAKEKTSAAAATIAAAAVMAAAPPRPAMPPPYARPQRPDWQCYQCRRTFPGTVMPHVHKASQACLDACAAAQANSRPAAPSGSYYGPGAAQHRNGGAPSHRGPPAPPARAPAPAPPAAAAAAAPTGGFDEKSFSAFMEYRRWLDQQDYANGLGVEGEAAQVTVHAAQLIVRAKLRCCVLENVVAMLSSKAWAQAEAVLLAHGYSLQPHYQRALMEVNTNFREPLMKWLAEKG</sequence>
<dbReference type="Proteomes" id="UP000664859">
    <property type="component" value="Unassembled WGS sequence"/>
</dbReference>
<feature type="compositionally biased region" description="Pro residues" evidence="1">
    <location>
        <begin position="594"/>
        <end position="609"/>
    </location>
</feature>
<dbReference type="AlphaFoldDB" id="A0A835YVG0"/>
<evidence type="ECO:0000313" key="2">
    <source>
        <dbReference type="EMBL" id="KAG5181408.1"/>
    </source>
</evidence>
<feature type="region of interest" description="Disordered" evidence="1">
    <location>
        <begin position="217"/>
        <end position="257"/>
    </location>
</feature>
<keyword evidence="3" id="KW-1185">Reference proteome</keyword>
<comment type="caution">
    <text evidence="2">The sequence shown here is derived from an EMBL/GenBank/DDBJ whole genome shotgun (WGS) entry which is preliminary data.</text>
</comment>
<reference evidence="2" key="1">
    <citation type="submission" date="2021-02" db="EMBL/GenBank/DDBJ databases">
        <title>First Annotated Genome of the Yellow-green Alga Tribonema minus.</title>
        <authorList>
            <person name="Mahan K.M."/>
        </authorList>
    </citation>
    <scope>NUCLEOTIDE SEQUENCE</scope>
    <source>
        <strain evidence="2">UTEX B ZZ1240</strain>
    </source>
</reference>
<dbReference type="EMBL" id="JAFCMP010000334">
    <property type="protein sequence ID" value="KAG5181408.1"/>
    <property type="molecule type" value="Genomic_DNA"/>
</dbReference>
<feature type="region of interest" description="Disordered" evidence="1">
    <location>
        <begin position="1"/>
        <end position="65"/>
    </location>
</feature>
<evidence type="ECO:0000313" key="3">
    <source>
        <dbReference type="Proteomes" id="UP000664859"/>
    </source>
</evidence>
<feature type="compositionally biased region" description="Low complexity" evidence="1">
    <location>
        <begin position="462"/>
        <end position="472"/>
    </location>
</feature>
<organism evidence="2 3">
    <name type="scientific">Tribonema minus</name>
    <dbReference type="NCBI Taxonomy" id="303371"/>
    <lineage>
        <taxon>Eukaryota</taxon>
        <taxon>Sar</taxon>
        <taxon>Stramenopiles</taxon>
        <taxon>Ochrophyta</taxon>
        <taxon>PX clade</taxon>
        <taxon>Xanthophyceae</taxon>
        <taxon>Tribonematales</taxon>
        <taxon>Tribonemataceae</taxon>
        <taxon>Tribonema</taxon>
    </lineage>
</organism>